<dbReference type="PANTHER" id="PTHR34454">
    <property type="entry name" value="TUNICAMYCIN INDUCED PROTEIN"/>
    <property type="match status" value="1"/>
</dbReference>
<dbReference type="EMBL" id="SZYD01000018">
    <property type="protein sequence ID" value="KAD2805871.1"/>
    <property type="molecule type" value="Genomic_DNA"/>
</dbReference>
<evidence type="ECO:0000256" key="1">
    <source>
        <dbReference type="SAM" id="SignalP"/>
    </source>
</evidence>
<accession>A0A5N6LWL8</accession>
<organism evidence="2 3">
    <name type="scientific">Mikania micrantha</name>
    <name type="common">bitter vine</name>
    <dbReference type="NCBI Taxonomy" id="192012"/>
    <lineage>
        <taxon>Eukaryota</taxon>
        <taxon>Viridiplantae</taxon>
        <taxon>Streptophyta</taxon>
        <taxon>Embryophyta</taxon>
        <taxon>Tracheophyta</taxon>
        <taxon>Spermatophyta</taxon>
        <taxon>Magnoliopsida</taxon>
        <taxon>eudicotyledons</taxon>
        <taxon>Gunneridae</taxon>
        <taxon>Pentapetalae</taxon>
        <taxon>asterids</taxon>
        <taxon>campanulids</taxon>
        <taxon>Asterales</taxon>
        <taxon>Asteraceae</taxon>
        <taxon>Asteroideae</taxon>
        <taxon>Heliantheae alliance</taxon>
        <taxon>Eupatorieae</taxon>
        <taxon>Mikania</taxon>
    </lineage>
</organism>
<dbReference type="PANTHER" id="PTHR34454:SF3">
    <property type="entry name" value="PEPTIDASE I, PUTATIVE-RELATED"/>
    <property type="match status" value="1"/>
</dbReference>
<protein>
    <submittedName>
        <fullName evidence="2">Uncharacterized protein</fullName>
    </submittedName>
</protein>
<dbReference type="Proteomes" id="UP000326396">
    <property type="component" value="Linkage Group LG8"/>
</dbReference>
<sequence length="398" mass="45906">MNIMMMIIVRINFLVLFIPYAIASPRFNLSHFIYPKISDEFRPQPSLFLKDVLVAISDGEQWKLDDIRVSKLEIEKVKYGRLQRKEVEFLLGNKKSYVFRMWDEVSLWKRLKGRGGNFEVLANQVDSRAVLGSVRIDGPVELLVSGDDEMSLVMPWNISRSGLKRILVGEDITVEVNNAHGVSLFQASNIGQQANVIAHREQCNLWFFPCLICIPLLPVRISGSASVVAFKNHNPGSYIESNMLSENVMELLPDKCYSRRTHKTQQCPVKSLRSWIRLVEKMLKIFLFDKINGAKVKAKIEASTAFRFQLELERNIRSNDTRWSTIAEWRTRPAVERVWFEVVARIEGLRLKPLVFKKIKPFIEEDSSEWSNLMSNISFTKLSSVLVRPEALTLDVNW</sequence>
<reference evidence="2 3" key="1">
    <citation type="submission" date="2019-05" db="EMBL/GenBank/DDBJ databases">
        <title>Mikania micrantha, genome provides insights into the molecular mechanism of rapid growth.</title>
        <authorList>
            <person name="Liu B."/>
        </authorList>
    </citation>
    <scope>NUCLEOTIDE SEQUENCE [LARGE SCALE GENOMIC DNA]</scope>
    <source>
        <strain evidence="2">NLD-2019</strain>
        <tissue evidence="2">Leaf</tissue>
    </source>
</reference>
<evidence type="ECO:0000313" key="3">
    <source>
        <dbReference type="Proteomes" id="UP000326396"/>
    </source>
</evidence>
<feature type="chain" id="PRO_5024426464" evidence="1">
    <location>
        <begin position="24"/>
        <end position="398"/>
    </location>
</feature>
<dbReference type="InterPro" id="IPR053283">
    <property type="entry name" value="TUNICAMYCIN_INDUCED_1"/>
</dbReference>
<proteinExistence type="predicted"/>
<keyword evidence="1" id="KW-0732">Signal</keyword>
<dbReference type="AlphaFoldDB" id="A0A5N6LWL8"/>
<name>A0A5N6LWL8_9ASTR</name>
<evidence type="ECO:0000313" key="2">
    <source>
        <dbReference type="EMBL" id="KAD2805871.1"/>
    </source>
</evidence>
<gene>
    <name evidence="2" type="ORF">E3N88_39248</name>
</gene>
<dbReference type="OrthoDB" id="308440at2759"/>
<feature type="signal peptide" evidence="1">
    <location>
        <begin position="1"/>
        <end position="23"/>
    </location>
</feature>
<comment type="caution">
    <text evidence="2">The sequence shown here is derived from an EMBL/GenBank/DDBJ whole genome shotgun (WGS) entry which is preliminary data.</text>
</comment>
<keyword evidence="3" id="KW-1185">Reference proteome</keyword>